<name>A0A8X6F497_TRICU</name>
<dbReference type="Proteomes" id="UP000887116">
    <property type="component" value="Unassembled WGS sequence"/>
</dbReference>
<evidence type="ECO:0000313" key="2">
    <source>
        <dbReference type="Proteomes" id="UP000887116"/>
    </source>
</evidence>
<gene>
    <name evidence="1" type="ORF">TNCT_159941</name>
</gene>
<comment type="caution">
    <text evidence="1">The sequence shown here is derived from an EMBL/GenBank/DDBJ whole genome shotgun (WGS) entry which is preliminary data.</text>
</comment>
<dbReference type="EMBL" id="BMAO01030612">
    <property type="protein sequence ID" value="GFQ69134.1"/>
    <property type="molecule type" value="Genomic_DNA"/>
</dbReference>
<keyword evidence="2" id="KW-1185">Reference proteome</keyword>
<accession>A0A8X6F497</accession>
<proteinExistence type="predicted"/>
<protein>
    <submittedName>
        <fullName evidence="1">Uncharacterized protein</fullName>
    </submittedName>
</protein>
<sequence>MLNWIGSDYVTLVAKLHERLPYGYEMFKEMYPPIFNAYDGPRPSPHEGCLQSNDNILIAFHSGNTLFVLSKSKGDFTEFLHSLCANVYKYRRQNFMCFI</sequence>
<dbReference type="AlphaFoldDB" id="A0A8X6F497"/>
<evidence type="ECO:0000313" key="1">
    <source>
        <dbReference type="EMBL" id="GFQ69134.1"/>
    </source>
</evidence>
<reference evidence="1" key="1">
    <citation type="submission" date="2020-07" db="EMBL/GenBank/DDBJ databases">
        <title>Multicomponent nature underlies the extraordinary mechanical properties of spider dragline silk.</title>
        <authorList>
            <person name="Kono N."/>
            <person name="Nakamura H."/>
            <person name="Mori M."/>
            <person name="Yoshida Y."/>
            <person name="Ohtoshi R."/>
            <person name="Malay A.D."/>
            <person name="Moran D.A.P."/>
            <person name="Tomita M."/>
            <person name="Numata K."/>
            <person name="Arakawa K."/>
        </authorList>
    </citation>
    <scope>NUCLEOTIDE SEQUENCE</scope>
</reference>
<organism evidence="1 2">
    <name type="scientific">Trichonephila clavata</name>
    <name type="common">Joro spider</name>
    <name type="synonym">Nephila clavata</name>
    <dbReference type="NCBI Taxonomy" id="2740835"/>
    <lineage>
        <taxon>Eukaryota</taxon>
        <taxon>Metazoa</taxon>
        <taxon>Ecdysozoa</taxon>
        <taxon>Arthropoda</taxon>
        <taxon>Chelicerata</taxon>
        <taxon>Arachnida</taxon>
        <taxon>Araneae</taxon>
        <taxon>Araneomorphae</taxon>
        <taxon>Entelegynae</taxon>
        <taxon>Araneoidea</taxon>
        <taxon>Nephilidae</taxon>
        <taxon>Trichonephila</taxon>
    </lineage>
</organism>